<dbReference type="AlphaFoldDB" id="A0AAD9GLH0"/>
<dbReference type="Proteomes" id="UP001259832">
    <property type="component" value="Unassembled WGS sequence"/>
</dbReference>
<keyword evidence="3" id="KW-1185">Reference proteome</keyword>
<feature type="compositionally biased region" description="Polar residues" evidence="1">
    <location>
        <begin position="209"/>
        <end position="229"/>
    </location>
</feature>
<proteinExistence type="predicted"/>
<gene>
    <name evidence="2" type="ORF">P3T76_008071</name>
</gene>
<organism evidence="2 3">
    <name type="scientific">Phytophthora citrophthora</name>
    <dbReference type="NCBI Taxonomy" id="4793"/>
    <lineage>
        <taxon>Eukaryota</taxon>
        <taxon>Sar</taxon>
        <taxon>Stramenopiles</taxon>
        <taxon>Oomycota</taxon>
        <taxon>Peronosporomycetes</taxon>
        <taxon>Peronosporales</taxon>
        <taxon>Peronosporaceae</taxon>
        <taxon>Phytophthora</taxon>
    </lineage>
</organism>
<evidence type="ECO:0000313" key="3">
    <source>
        <dbReference type="Proteomes" id="UP001259832"/>
    </source>
</evidence>
<dbReference type="EMBL" id="JASMQC010000014">
    <property type="protein sequence ID" value="KAK1940620.1"/>
    <property type="molecule type" value="Genomic_DNA"/>
</dbReference>
<comment type="caution">
    <text evidence="2">The sequence shown here is derived from an EMBL/GenBank/DDBJ whole genome shotgun (WGS) entry which is preliminary data.</text>
</comment>
<name>A0AAD9GLH0_9STRA</name>
<accession>A0AAD9GLH0</accession>
<evidence type="ECO:0000313" key="2">
    <source>
        <dbReference type="EMBL" id="KAK1940620.1"/>
    </source>
</evidence>
<evidence type="ECO:0000256" key="1">
    <source>
        <dbReference type="SAM" id="MobiDB-lite"/>
    </source>
</evidence>
<protein>
    <submittedName>
        <fullName evidence="2">Uncharacterized protein</fullName>
    </submittedName>
</protein>
<reference evidence="2" key="1">
    <citation type="submission" date="2023-08" db="EMBL/GenBank/DDBJ databases">
        <title>Reference Genome Resource for the Citrus Pathogen Phytophthora citrophthora.</title>
        <authorList>
            <person name="Moller H."/>
            <person name="Coetzee B."/>
            <person name="Rose L.J."/>
            <person name="Van Niekerk J.M."/>
        </authorList>
    </citation>
    <scope>NUCLEOTIDE SEQUENCE</scope>
    <source>
        <strain evidence="2">STE-U-9442</strain>
    </source>
</reference>
<sequence>MGNTRSSSSSSSPSQFEIKDALALCEDGDLLLAREKLTDCALHVAVEFVVARDIQRMHHGQFPTQRVTSLPRTCELLLRYEGVLRVVSVGAAGLQFVPFEERVASKMPNIRDRFVIRRLRHDIRSESLSSVLRELAIQIASVAPISWHALLFSSCGMKMSPRSPRERLVDREGVVAAFKELPLLVQRLMKRMLELFCVGLKLDEFKTASSPNDELQRPTDSPDTSQSLPLNVKSDDNPVAVVRIALETLGFPEVTARLSAAFVAAVYEYSKLMDPIPVDRSEPVLPEAFWSSSSDNNRLVLNPPTALGPEVFLNRSK</sequence>
<feature type="region of interest" description="Disordered" evidence="1">
    <location>
        <begin position="209"/>
        <end position="232"/>
    </location>
</feature>